<dbReference type="SMART" id="SM00857">
    <property type="entry name" value="Resolvase"/>
    <property type="match status" value="1"/>
</dbReference>
<dbReference type="EMBL" id="JAKTMA010000008">
    <property type="protein sequence ID" value="MCR0232365.1"/>
    <property type="molecule type" value="Genomic_DNA"/>
</dbReference>
<dbReference type="Pfam" id="PF00239">
    <property type="entry name" value="Resolvase"/>
    <property type="match status" value="1"/>
</dbReference>
<dbReference type="GO" id="GO:0000150">
    <property type="term" value="F:DNA strand exchange activity"/>
    <property type="evidence" value="ECO:0007669"/>
    <property type="project" value="InterPro"/>
</dbReference>
<dbReference type="InterPro" id="IPR038109">
    <property type="entry name" value="DNA_bind_recomb_sf"/>
</dbReference>
<dbReference type="InterPro" id="IPR036162">
    <property type="entry name" value="Resolvase-like_N_sf"/>
</dbReference>
<organism evidence="2 3">
    <name type="scientific">Clostridium innocuum</name>
    <dbReference type="NCBI Taxonomy" id="1522"/>
    <lineage>
        <taxon>Bacteria</taxon>
        <taxon>Bacillati</taxon>
        <taxon>Bacillota</taxon>
        <taxon>Clostridia</taxon>
        <taxon>Eubacteriales</taxon>
        <taxon>Clostridiaceae</taxon>
        <taxon>Clostridium</taxon>
    </lineage>
</organism>
<dbReference type="RefSeq" id="WP_008817735.1">
    <property type="nucleotide sequence ID" value="NZ_AP025565.1"/>
</dbReference>
<reference evidence="2" key="1">
    <citation type="journal article" date="2022" name="Clin. Infect. Dis.">
        <title>Association between Clostridium innocuum and antibiotic-associated diarrhea in adults and children: A cross-sectional study and comparative genomics analysis.</title>
        <authorList>
            <person name="Cherny K.E."/>
            <person name="Muscat E.B."/>
            <person name="Balaji A."/>
            <person name="Mukherjee J."/>
            <person name="Ozer E.A."/>
            <person name="Angarone M.P."/>
            <person name="Hauser A.R."/>
            <person name="Sichel J.S."/>
            <person name="Amponsah E."/>
            <person name="Kociolek L.K."/>
        </authorList>
    </citation>
    <scope>NUCLEOTIDE SEQUENCE</scope>
    <source>
        <strain evidence="2">NU1-AC-029v</strain>
    </source>
</reference>
<accession>A0AAP2UL81</accession>
<dbReference type="Gene3D" id="3.90.1750.20">
    <property type="entry name" value="Putative Large Serine Recombinase, Chain B, Domain 2"/>
    <property type="match status" value="1"/>
</dbReference>
<dbReference type="PROSITE" id="PS51737">
    <property type="entry name" value="RECOMBINASE_DNA_BIND"/>
    <property type="match status" value="1"/>
</dbReference>
<dbReference type="AlphaFoldDB" id="A0AAP2UL81"/>
<evidence type="ECO:0000313" key="3">
    <source>
        <dbReference type="Proteomes" id="UP001203972"/>
    </source>
</evidence>
<dbReference type="InterPro" id="IPR011109">
    <property type="entry name" value="DNA_bind_recombinase_dom"/>
</dbReference>
<dbReference type="Pfam" id="PF07508">
    <property type="entry name" value="Recombinase"/>
    <property type="match status" value="1"/>
</dbReference>
<dbReference type="Proteomes" id="UP001203972">
    <property type="component" value="Unassembled WGS sequence"/>
</dbReference>
<sequence>MISRHEVEEEKYARKFKNTLHTSDSKERRESRQLLPCKYQQCRTITKPDSPGIALTKLTAAMPQWLLADVYMDIATSKTGSSRKEFNRMLEDGKANKLNIIMTKSISRFGRDTVEILEALNQLKQLGVRVIFEQEELDTAKTDSDLMIAIIESLTQAENESRCDNIKMGIKYRAAAGTSKLYDRKCYGYKHDSNGKLVIDEEMAENVKLIFDLYLGGQSVLGIIRELEKRKIPSPTGKKKWCKRTIDVMLSNEKYTGDVLLLKSGKSEVHYLASYNNPAIIEKEVFEAVQIEKEKRSNVIKDESGIKRKKRKYSTKK</sequence>
<dbReference type="CDD" id="cd00338">
    <property type="entry name" value="Ser_Recombinase"/>
    <property type="match status" value="1"/>
</dbReference>
<comment type="caution">
    <text evidence="2">The sequence shown here is derived from an EMBL/GenBank/DDBJ whole genome shotgun (WGS) entry which is preliminary data.</text>
</comment>
<dbReference type="GO" id="GO:0003677">
    <property type="term" value="F:DNA binding"/>
    <property type="evidence" value="ECO:0007669"/>
    <property type="project" value="InterPro"/>
</dbReference>
<protein>
    <submittedName>
        <fullName evidence="2">Recombinase family protein</fullName>
    </submittedName>
</protein>
<dbReference type="Gene3D" id="3.40.50.1390">
    <property type="entry name" value="Resolvase, N-terminal catalytic domain"/>
    <property type="match status" value="1"/>
</dbReference>
<evidence type="ECO:0000259" key="1">
    <source>
        <dbReference type="PROSITE" id="PS51737"/>
    </source>
</evidence>
<dbReference type="InterPro" id="IPR006119">
    <property type="entry name" value="Resolv_N"/>
</dbReference>
<dbReference type="PANTHER" id="PTHR30461">
    <property type="entry name" value="DNA-INVERTASE FROM LAMBDOID PROPHAGE"/>
    <property type="match status" value="1"/>
</dbReference>
<gene>
    <name evidence="2" type="ORF">MKC95_06225</name>
</gene>
<evidence type="ECO:0000313" key="2">
    <source>
        <dbReference type="EMBL" id="MCR0232365.1"/>
    </source>
</evidence>
<dbReference type="InterPro" id="IPR050639">
    <property type="entry name" value="SSR_resolvase"/>
</dbReference>
<proteinExistence type="predicted"/>
<dbReference type="PANTHER" id="PTHR30461:SF23">
    <property type="entry name" value="DNA RECOMBINASE-RELATED"/>
    <property type="match status" value="1"/>
</dbReference>
<feature type="domain" description="Recombinase" evidence="1">
    <location>
        <begin position="186"/>
        <end position="299"/>
    </location>
</feature>
<dbReference type="SUPFAM" id="SSF53041">
    <property type="entry name" value="Resolvase-like"/>
    <property type="match status" value="1"/>
</dbReference>
<name>A0AAP2UL81_CLOIN</name>